<protein>
    <submittedName>
        <fullName evidence="3">Uncharacterized protein LOC111292525</fullName>
    </submittedName>
</protein>
<feature type="transmembrane region" description="Helical" evidence="1">
    <location>
        <begin position="166"/>
        <end position="184"/>
    </location>
</feature>
<feature type="transmembrane region" description="Helical" evidence="1">
    <location>
        <begin position="26"/>
        <end position="47"/>
    </location>
</feature>
<feature type="transmembrane region" description="Helical" evidence="1">
    <location>
        <begin position="86"/>
        <end position="111"/>
    </location>
</feature>
<evidence type="ECO:0000313" key="2">
    <source>
        <dbReference type="Proteomes" id="UP000515121"/>
    </source>
</evidence>
<dbReference type="RefSeq" id="XP_022740688.1">
    <property type="nucleotide sequence ID" value="XM_022884953.1"/>
</dbReference>
<keyword evidence="1" id="KW-0472">Membrane</keyword>
<dbReference type="GeneID" id="111292525"/>
<evidence type="ECO:0000256" key="1">
    <source>
        <dbReference type="SAM" id="Phobius"/>
    </source>
</evidence>
<keyword evidence="1" id="KW-1133">Transmembrane helix</keyword>
<gene>
    <name evidence="3" type="primary">LOC111292525</name>
</gene>
<proteinExistence type="predicted"/>
<dbReference type="AlphaFoldDB" id="A0A6P5YJI7"/>
<dbReference type="PANTHER" id="PTHR33133">
    <property type="entry name" value="OS08G0107100 PROTEIN-RELATED"/>
    <property type="match status" value="1"/>
</dbReference>
<sequence>MEETPSVLMGCAEKIIRNSIHTFLKYFHYFTAIPVLLLFPFSASVLLSQAFFKYYAPFSETIDVQFDSIFDLAGFSFWSQLKSQTIFPFVFTLPFALSSFTMAKASIIQALNHHKPSLQAPFFSFISLYKPLLLTQLCSLVLIIGINSAIFSLLFISLNSLKPFRLPYISLIIPAFGAVFYSFLANTVMVSNLALVVAGMGTCKGHVAIYKACFIRKG</sequence>
<accession>A0A6P5YJI7</accession>
<dbReference type="Proteomes" id="UP000515121">
    <property type="component" value="Unplaced"/>
</dbReference>
<feature type="transmembrane region" description="Helical" evidence="1">
    <location>
        <begin position="131"/>
        <end position="154"/>
    </location>
</feature>
<reference evidence="3" key="1">
    <citation type="submission" date="2025-08" db="UniProtKB">
        <authorList>
            <consortium name="RefSeq"/>
        </authorList>
    </citation>
    <scope>IDENTIFICATION</scope>
    <source>
        <tissue evidence="3">Fruit stalk</tissue>
    </source>
</reference>
<name>A0A6P5YJI7_DURZI</name>
<organism evidence="2 3">
    <name type="scientific">Durio zibethinus</name>
    <name type="common">Durian</name>
    <dbReference type="NCBI Taxonomy" id="66656"/>
    <lineage>
        <taxon>Eukaryota</taxon>
        <taxon>Viridiplantae</taxon>
        <taxon>Streptophyta</taxon>
        <taxon>Embryophyta</taxon>
        <taxon>Tracheophyta</taxon>
        <taxon>Spermatophyta</taxon>
        <taxon>Magnoliopsida</taxon>
        <taxon>eudicotyledons</taxon>
        <taxon>Gunneridae</taxon>
        <taxon>Pentapetalae</taxon>
        <taxon>rosids</taxon>
        <taxon>malvids</taxon>
        <taxon>Malvales</taxon>
        <taxon>Malvaceae</taxon>
        <taxon>Helicteroideae</taxon>
        <taxon>Durio</taxon>
    </lineage>
</organism>
<dbReference type="PANTHER" id="PTHR33133:SF19">
    <property type="entry name" value="BINDING-PROTEIN-DEPENDENT TRANSPORT SYSTEMS INNER MEMBRANE COMPONENT"/>
    <property type="match status" value="1"/>
</dbReference>
<dbReference type="KEGG" id="dzi:111292525"/>
<dbReference type="OrthoDB" id="687732at2759"/>
<evidence type="ECO:0000313" key="3">
    <source>
        <dbReference type="RefSeq" id="XP_022740688.1"/>
    </source>
</evidence>
<keyword evidence="1" id="KW-0812">Transmembrane</keyword>
<keyword evidence="2" id="KW-1185">Reference proteome</keyword>